<organism evidence="4 5">
    <name type="scientific">Kitasatospora phosalacinea</name>
    <dbReference type="NCBI Taxonomy" id="2065"/>
    <lineage>
        <taxon>Bacteria</taxon>
        <taxon>Bacillati</taxon>
        <taxon>Actinomycetota</taxon>
        <taxon>Actinomycetes</taxon>
        <taxon>Kitasatosporales</taxon>
        <taxon>Streptomycetaceae</taxon>
        <taxon>Kitasatospora</taxon>
    </lineage>
</organism>
<dbReference type="GO" id="GO:0016747">
    <property type="term" value="F:acyltransferase activity, transferring groups other than amino-acyl groups"/>
    <property type="evidence" value="ECO:0007669"/>
    <property type="project" value="InterPro"/>
</dbReference>
<dbReference type="InterPro" id="IPR000182">
    <property type="entry name" value="GNAT_dom"/>
</dbReference>
<dbReference type="PANTHER" id="PTHR43877">
    <property type="entry name" value="AMINOALKYLPHOSPHONATE N-ACETYLTRANSFERASE-RELATED-RELATED"/>
    <property type="match status" value="1"/>
</dbReference>
<name>A0A9W6PG52_9ACTN</name>
<dbReference type="CDD" id="cd04301">
    <property type="entry name" value="NAT_SF"/>
    <property type="match status" value="1"/>
</dbReference>
<dbReference type="InterPro" id="IPR016181">
    <property type="entry name" value="Acyl_CoA_acyltransferase"/>
</dbReference>
<proteinExistence type="predicted"/>
<accession>A0A9W6PG52</accession>
<gene>
    <name evidence="4" type="ORF">Kpho01_34560</name>
</gene>
<protein>
    <submittedName>
        <fullName evidence="4">N-acetyltransferase</fullName>
    </submittedName>
</protein>
<evidence type="ECO:0000256" key="2">
    <source>
        <dbReference type="ARBA" id="ARBA00023315"/>
    </source>
</evidence>
<sequence>MTPPPVRPALPEDAEELLRLRVDVLTGRPTTDAWRSTFLADMRARLGTDPHLLAYVADAGDGVLAACAIGVVYRGYDGPAYPDGRWGRVHTVVTDPRHRRRGLGEAVTRALVGELQDRGCSSVELIATEEGLPLYEKLGFESAAHYLTLRHPLASTAPVRPATAGGAA</sequence>
<dbReference type="Pfam" id="PF00583">
    <property type="entry name" value="Acetyltransf_1"/>
    <property type="match status" value="1"/>
</dbReference>
<dbReference type="SUPFAM" id="SSF55729">
    <property type="entry name" value="Acyl-CoA N-acyltransferases (Nat)"/>
    <property type="match status" value="1"/>
</dbReference>
<evidence type="ECO:0000256" key="1">
    <source>
        <dbReference type="ARBA" id="ARBA00022679"/>
    </source>
</evidence>
<keyword evidence="1" id="KW-0808">Transferase</keyword>
<dbReference type="PROSITE" id="PS51186">
    <property type="entry name" value="GNAT"/>
    <property type="match status" value="1"/>
</dbReference>
<evidence type="ECO:0000313" key="4">
    <source>
        <dbReference type="EMBL" id="GLW55445.1"/>
    </source>
</evidence>
<dbReference type="OrthoDB" id="9764897at2"/>
<reference evidence="4" key="1">
    <citation type="submission" date="2023-02" db="EMBL/GenBank/DDBJ databases">
        <title>Kitasatospora phosalacinea NBRC 14362.</title>
        <authorList>
            <person name="Ichikawa N."/>
            <person name="Sato H."/>
            <person name="Tonouchi N."/>
        </authorList>
    </citation>
    <scope>NUCLEOTIDE SEQUENCE</scope>
    <source>
        <strain evidence="4">NBRC 14362</strain>
    </source>
</reference>
<dbReference type="Gene3D" id="3.40.630.30">
    <property type="match status" value="1"/>
</dbReference>
<keyword evidence="2" id="KW-0012">Acyltransferase</keyword>
<dbReference type="Proteomes" id="UP001165143">
    <property type="component" value="Unassembled WGS sequence"/>
</dbReference>
<dbReference type="EMBL" id="BSRX01000019">
    <property type="protein sequence ID" value="GLW55445.1"/>
    <property type="molecule type" value="Genomic_DNA"/>
</dbReference>
<feature type="domain" description="N-acetyltransferase" evidence="3">
    <location>
        <begin position="4"/>
        <end position="158"/>
    </location>
</feature>
<dbReference type="AlphaFoldDB" id="A0A9W6PG52"/>
<evidence type="ECO:0000313" key="5">
    <source>
        <dbReference type="Proteomes" id="UP001165143"/>
    </source>
</evidence>
<dbReference type="RefSeq" id="WP_051777593.1">
    <property type="nucleotide sequence ID" value="NZ_BSRX01000019.1"/>
</dbReference>
<dbReference type="InterPro" id="IPR050832">
    <property type="entry name" value="Bact_Acetyltransf"/>
</dbReference>
<comment type="caution">
    <text evidence="4">The sequence shown here is derived from an EMBL/GenBank/DDBJ whole genome shotgun (WGS) entry which is preliminary data.</text>
</comment>
<evidence type="ECO:0000259" key="3">
    <source>
        <dbReference type="PROSITE" id="PS51186"/>
    </source>
</evidence>